<organism evidence="3">
    <name type="scientific">Desulfobacca acetoxidans</name>
    <dbReference type="NCBI Taxonomy" id="60893"/>
    <lineage>
        <taxon>Bacteria</taxon>
        <taxon>Pseudomonadati</taxon>
        <taxon>Thermodesulfobacteriota</taxon>
        <taxon>Desulfobaccia</taxon>
        <taxon>Desulfobaccales</taxon>
        <taxon>Desulfobaccaceae</taxon>
        <taxon>Desulfobacca</taxon>
    </lineage>
</organism>
<sequence>MTEEDPLRAYREKRQFCRTPEPAGGGRRPAGKPPIFVIQKHAARTLHYDFRLEVDGVLKSWAVPKGPSMDPKDKRLAVPTEDHPLEYADFEGVIPEGEYGAGTVMVWDYGTFENLTEKKGKPVPLGEAVEHGHLKVWLQGRKLKGGFALTRFKKAPDEAWLLVKADDEAADPGRDLLREEPLSALTGRSLEEIAVTG</sequence>
<gene>
    <name evidence="3" type="ORF">ENW48_10800</name>
</gene>
<feature type="region of interest" description="Disordered" evidence="1">
    <location>
        <begin position="1"/>
        <end position="33"/>
    </location>
</feature>
<name>A0A7C5ESF8_9BACT</name>
<feature type="compositionally biased region" description="Basic and acidic residues" evidence="1">
    <location>
        <begin position="1"/>
        <end position="15"/>
    </location>
</feature>
<accession>A0A7C5ESF8</accession>
<dbReference type="AlphaFoldDB" id="A0A7C5ESF8"/>
<dbReference type="EMBL" id="DTKJ01000074">
    <property type="protein sequence ID" value="HGZ12683.1"/>
    <property type="molecule type" value="Genomic_DNA"/>
</dbReference>
<dbReference type="Pfam" id="PF13298">
    <property type="entry name" value="LigD_N"/>
    <property type="match status" value="1"/>
</dbReference>
<proteinExistence type="predicted"/>
<dbReference type="GO" id="GO:0016874">
    <property type="term" value="F:ligase activity"/>
    <property type="evidence" value="ECO:0007669"/>
    <property type="project" value="UniProtKB-KW"/>
</dbReference>
<evidence type="ECO:0000313" key="3">
    <source>
        <dbReference type="EMBL" id="HGZ12683.1"/>
    </source>
</evidence>
<keyword evidence="3" id="KW-0436">Ligase</keyword>
<comment type="caution">
    <text evidence="3">The sequence shown here is derived from an EMBL/GenBank/DDBJ whole genome shotgun (WGS) entry which is preliminary data.</text>
</comment>
<evidence type="ECO:0000256" key="1">
    <source>
        <dbReference type="SAM" id="MobiDB-lite"/>
    </source>
</evidence>
<dbReference type="PANTHER" id="PTHR39465">
    <property type="entry name" value="DNA LIGASE D, 3'-PHOSPHOESTERASE DOMAIN"/>
    <property type="match status" value="1"/>
</dbReference>
<dbReference type="InterPro" id="IPR014144">
    <property type="entry name" value="LigD_PE_domain"/>
</dbReference>
<reference evidence="3" key="1">
    <citation type="journal article" date="2020" name="mSystems">
        <title>Genome- and Community-Level Interaction Insights into Carbon Utilization and Element Cycling Functions of Hydrothermarchaeota in Hydrothermal Sediment.</title>
        <authorList>
            <person name="Zhou Z."/>
            <person name="Liu Y."/>
            <person name="Xu W."/>
            <person name="Pan J."/>
            <person name="Luo Z.H."/>
            <person name="Li M."/>
        </authorList>
    </citation>
    <scope>NUCLEOTIDE SEQUENCE [LARGE SCALE GENOMIC DNA]</scope>
    <source>
        <strain evidence="3">SpSt-853</strain>
    </source>
</reference>
<protein>
    <submittedName>
        <fullName evidence="3">DNA ligase</fullName>
    </submittedName>
</protein>
<feature type="domain" description="DNA ligase D 3'-phosphoesterase" evidence="2">
    <location>
        <begin position="39"/>
        <end position="151"/>
    </location>
</feature>
<dbReference type="PANTHER" id="PTHR39465:SF1">
    <property type="entry name" value="DNA LIGASE D 3'-PHOSPHOESTERASE DOMAIN-CONTAINING PROTEIN"/>
    <property type="match status" value="1"/>
</dbReference>
<dbReference type="NCBIfam" id="TIGR02777">
    <property type="entry name" value="LigD_PE_dom"/>
    <property type="match status" value="1"/>
</dbReference>
<evidence type="ECO:0000259" key="2">
    <source>
        <dbReference type="Pfam" id="PF13298"/>
    </source>
</evidence>